<protein>
    <submittedName>
        <fullName evidence="1">Uncharacterized protein</fullName>
    </submittedName>
</protein>
<proteinExistence type="predicted"/>
<name>A0ACB7CB49_9ASCO</name>
<evidence type="ECO:0000313" key="1">
    <source>
        <dbReference type="EMBL" id="KAG4304966.1"/>
    </source>
</evidence>
<organism evidence="1 2">
    <name type="scientific">Pneumocystis oryctolagi</name>
    <dbReference type="NCBI Taxonomy" id="42067"/>
    <lineage>
        <taxon>Eukaryota</taxon>
        <taxon>Fungi</taxon>
        <taxon>Dikarya</taxon>
        <taxon>Ascomycota</taxon>
        <taxon>Taphrinomycotina</taxon>
        <taxon>Pneumocystomycetes</taxon>
        <taxon>Pneumocystaceae</taxon>
        <taxon>Pneumocystis</taxon>
    </lineage>
</organism>
<reference evidence="1 2" key="1">
    <citation type="journal article" date="2021" name="Commun. Biol.">
        <title>Genomic insights into the host specific adaptation of the Pneumocystis genus.</title>
        <authorList>
            <person name="Cisse O.H."/>
            <person name="Ma L."/>
            <person name="Dekker J.P."/>
            <person name="Khil P.P."/>
            <person name="Youn J.-H."/>
            <person name="Brenchley J.M."/>
            <person name="Blair R."/>
            <person name="Pahar B."/>
            <person name="Chabe M."/>
            <person name="Van Rompay K.K.A."/>
            <person name="Keesler R."/>
            <person name="Sukura A."/>
            <person name="Hirsch V."/>
            <person name="Kutty G."/>
            <person name="Liu Y."/>
            <person name="Peng L."/>
            <person name="Chen J."/>
            <person name="Song J."/>
            <person name="Weissenbacher-Lang C."/>
            <person name="Xu J."/>
            <person name="Upham N.S."/>
            <person name="Stajich J.E."/>
            <person name="Cuomo C.A."/>
            <person name="Cushion M.T."/>
            <person name="Kovacs J.A."/>
        </authorList>
    </citation>
    <scope>NUCLEOTIDE SEQUENCE [LARGE SCALE GENOMIC DNA]</scope>
    <source>
        <strain evidence="1 2">RABM</strain>
    </source>
</reference>
<dbReference type="Proteomes" id="UP000768646">
    <property type="component" value="Unassembled WGS sequence"/>
</dbReference>
<accession>A0ACB7CB49</accession>
<sequence length="76" mass="8674">MAQGFTKISKKQNKTRNKQARLKRGSRVISAKKASIKKAQLFQKKLTKSINEKNESILAQRASFSESFSLIKPKKH</sequence>
<dbReference type="EMBL" id="JABTEG010000005">
    <property type="protein sequence ID" value="KAG4304966.1"/>
    <property type="molecule type" value="Genomic_DNA"/>
</dbReference>
<evidence type="ECO:0000313" key="2">
    <source>
        <dbReference type="Proteomes" id="UP000768646"/>
    </source>
</evidence>
<comment type="caution">
    <text evidence="1">The sequence shown here is derived from an EMBL/GenBank/DDBJ whole genome shotgun (WGS) entry which is preliminary data.</text>
</comment>
<gene>
    <name evidence="1" type="ORF">PORY_001641</name>
</gene>
<keyword evidence="2" id="KW-1185">Reference proteome</keyword>